<dbReference type="Gene3D" id="3.30.70.270">
    <property type="match status" value="1"/>
</dbReference>
<dbReference type="InterPro" id="IPR043502">
    <property type="entry name" value="DNA/RNA_pol_sf"/>
</dbReference>
<organism evidence="2 3">
    <name type="scientific">Trichuris muris</name>
    <name type="common">Mouse whipworm</name>
    <dbReference type="NCBI Taxonomy" id="70415"/>
    <lineage>
        <taxon>Eukaryota</taxon>
        <taxon>Metazoa</taxon>
        <taxon>Ecdysozoa</taxon>
        <taxon>Nematoda</taxon>
        <taxon>Enoplea</taxon>
        <taxon>Dorylaimia</taxon>
        <taxon>Trichinellida</taxon>
        <taxon>Trichuridae</taxon>
        <taxon>Trichuris</taxon>
    </lineage>
</organism>
<accession>A0A5S6R0G4</accession>
<protein>
    <submittedName>
        <fullName evidence="3">Reverse transcriptase domain-containing protein</fullName>
    </submittedName>
</protein>
<dbReference type="InterPro" id="IPR043128">
    <property type="entry name" value="Rev_trsase/Diguanyl_cyclase"/>
</dbReference>
<name>A0A5S6R0G4_TRIMR</name>
<keyword evidence="2" id="KW-1185">Reference proteome</keyword>
<sequence>MVITPAVFLDEDFRGTNNQRINAFALYSAVSTIMRISPNADLKNITGLKWEAYLAYLDDVLVLNRTFDDHLKCLAQMFLRFHQAGMKISPAKCRFLRKEVTYLGHSQSAAGIHPDMRLTETHIMAVLSGPSRRLPHHYADLRKRGQYSFGHEKPT</sequence>
<proteinExistence type="predicted"/>
<evidence type="ECO:0000259" key="1">
    <source>
        <dbReference type="Pfam" id="PF00078"/>
    </source>
</evidence>
<dbReference type="Proteomes" id="UP000046395">
    <property type="component" value="Unassembled WGS sequence"/>
</dbReference>
<dbReference type="STRING" id="70415.A0A5S6R0G4"/>
<evidence type="ECO:0000313" key="2">
    <source>
        <dbReference type="Proteomes" id="UP000046395"/>
    </source>
</evidence>
<evidence type="ECO:0000313" key="3">
    <source>
        <dbReference type="WBParaSite" id="TMUE_3000012804.1"/>
    </source>
</evidence>
<feature type="domain" description="Reverse transcriptase" evidence="1">
    <location>
        <begin position="52"/>
        <end position="105"/>
    </location>
</feature>
<dbReference type="WBParaSite" id="TMUE_3000012804.1">
    <property type="protein sequence ID" value="TMUE_3000012804.1"/>
    <property type="gene ID" value="WBGene00301714"/>
</dbReference>
<dbReference type="InterPro" id="IPR000477">
    <property type="entry name" value="RT_dom"/>
</dbReference>
<dbReference type="AlphaFoldDB" id="A0A5S6R0G4"/>
<dbReference type="Pfam" id="PF00078">
    <property type="entry name" value="RVT_1"/>
    <property type="match status" value="1"/>
</dbReference>
<reference evidence="3" key="1">
    <citation type="submission" date="2019-12" db="UniProtKB">
        <authorList>
            <consortium name="WormBaseParasite"/>
        </authorList>
    </citation>
    <scope>IDENTIFICATION</scope>
</reference>
<dbReference type="SUPFAM" id="SSF56672">
    <property type="entry name" value="DNA/RNA polymerases"/>
    <property type="match status" value="1"/>
</dbReference>